<name>A0A2K2CXB6_BRADI</name>
<keyword evidence="22" id="KW-1185">Reference proteome</keyword>
<dbReference type="Pfam" id="PF00149">
    <property type="entry name" value="Metallophos"/>
    <property type="match status" value="1"/>
</dbReference>
<keyword evidence="9" id="KW-0255">Endonuclease</keyword>
<keyword evidence="15" id="KW-0539">Nucleus</keyword>
<dbReference type="InterPro" id="IPR004843">
    <property type="entry name" value="Calcineurin-like_PHP"/>
</dbReference>
<dbReference type="SUPFAM" id="SSF56300">
    <property type="entry name" value="Metallo-dependent phosphatases"/>
    <property type="match status" value="1"/>
</dbReference>
<evidence type="ECO:0000256" key="7">
    <source>
        <dbReference type="ARBA" id="ARBA00022722"/>
    </source>
</evidence>
<evidence type="ECO:0000256" key="1">
    <source>
        <dbReference type="ARBA" id="ARBA00001936"/>
    </source>
</evidence>
<dbReference type="CDD" id="cd00840">
    <property type="entry name" value="MPP_Mre11_N"/>
    <property type="match status" value="1"/>
</dbReference>
<dbReference type="Gramene" id="PNT66675">
    <property type="protein sequence ID" value="PNT66675"/>
    <property type="gene ID" value="BRADI_3g15550v3"/>
</dbReference>
<dbReference type="OrthoDB" id="30417at2759"/>
<feature type="region of interest" description="Disordered" evidence="18">
    <location>
        <begin position="581"/>
        <end position="662"/>
    </location>
</feature>
<evidence type="ECO:0000256" key="9">
    <source>
        <dbReference type="ARBA" id="ARBA00022759"/>
    </source>
</evidence>
<keyword evidence="12" id="KW-0269">Exonuclease</keyword>
<evidence type="ECO:0000256" key="14">
    <source>
        <dbReference type="ARBA" id="ARBA00023211"/>
    </source>
</evidence>
<evidence type="ECO:0000256" key="18">
    <source>
        <dbReference type="SAM" id="MobiDB-lite"/>
    </source>
</evidence>
<dbReference type="PANTHER" id="PTHR10139:SF8">
    <property type="entry name" value="MRE11 DNA-BINDING DOMAIN-CONTAINING PROTEIN"/>
    <property type="match status" value="1"/>
</dbReference>
<dbReference type="EMBL" id="CM000882">
    <property type="protein sequence ID" value="PNT66675.1"/>
    <property type="molecule type" value="Genomic_DNA"/>
</dbReference>
<comment type="subunit">
    <text evidence="17">Component of the MRN complex composed of two heterodimers RAD50/MRE11 associated with a single NBS1.</text>
</comment>
<dbReference type="GO" id="GO:0097552">
    <property type="term" value="P:mitochondrial double-strand break repair via homologous recombination"/>
    <property type="evidence" value="ECO:0000318"/>
    <property type="project" value="GO_Central"/>
</dbReference>
<keyword evidence="11" id="KW-0378">Hydrolase</keyword>
<feature type="compositionally biased region" description="Basic and acidic residues" evidence="18">
    <location>
        <begin position="639"/>
        <end position="651"/>
    </location>
</feature>
<comment type="subcellular location">
    <subcellularLocation>
        <location evidence="3">Chromosome</location>
    </subcellularLocation>
    <subcellularLocation>
        <location evidence="2">Nucleus</location>
    </subcellularLocation>
</comment>
<keyword evidence="10" id="KW-0227">DNA damage</keyword>
<reference evidence="20 21" key="1">
    <citation type="journal article" date="2010" name="Nature">
        <title>Genome sequencing and analysis of the model grass Brachypodium distachyon.</title>
        <authorList>
            <consortium name="International Brachypodium Initiative"/>
        </authorList>
    </citation>
    <scope>NUCLEOTIDE SEQUENCE [LARGE SCALE GENOMIC DNA]</scope>
    <source>
        <strain evidence="20 21">Bd21</strain>
    </source>
</reference>
<evidence type="ECO:0000256" key="3">
    <source>
        <dbReference type="ARBA" id="ARBA00004286"/>
    </source>
</evidence>
<evidence type="ECO:0000256" key="8">
    <source>
        <dbReference type="ARBA" id="ARBA00022723"/>
    </source>
</evidence>
<evidence type="ECO:0000256" key="10">
    <source>
        <dbReference type="ARBA" id="ARBA00022763"/>
    </source>
</evidence>
<evidence type="ECO:0000259" key="19">
    <source>
        <dbReference type="SMART" id="SM01347"/>
    </source>
</evidence>
<dbReference type="AlphaFoldDB" id="A0A2K2CXB6"/>
<feature type="domain" description="Mre11 DNA-binding" evidence="19">
    <location>
        <begin position="321"/>
        <end position="475"/>
    </location>
</feature>
<evidence type="ECO:0000256" key="16">
    <source>
        <dbReference type="ARBA" id="ARBA00023254"/>
    </source>
</evidence>
<dbReference type="EnsemblPlants" id="PNT66675">
    <property type="protein sequence ID" value="PNT66675"/>
    <property type="gene ID" value="BRADI_3g15550v3"/>
</dbReference>
<keyword evidence="14" id="KW-0464">Manganese</keyword>
<evidence type="ECO:0000256" key="17">
    <source>
        <dbReference type="ARBA" id="ARBA00063862"/>
    </source>
</evidence>
<protein>
    <recommendedName>
        <fullName evidence="5">Double-strand break repair protein MRE11</fullName>
    </recommendedName>
</protein>
<dbReference type="GO" id="GO:0000014">
    <property type="term" value="F:single-stranded DNA endodeoxyribonuclease activity"/>
    <property type="evidence" value="ECO:0000318"/>
    <property type="project" value="GO_Central"/>
</dbReference>
<dbReference type="InterPro" id="IPR041796">
    <property type="entry name" value="Mre11_N"/>
</dbReference>
<feature type="compositionally biased region" description="Low complexity" evidence="18">
    <location>
        <begin position="598"/>
        <end position="612"/>
    </location>
</feature>
<dbReference type="PANTHER" id="PTHR10139">
    <property type="entry name" value="DOUBLE-STRAND BREAK REPAIR PROTEIN MRE11"/>
    <property type="match status" value="1"/>
</dbReference>
<dbReference type="GO" id="GO:0000724">
    <property type="term" value="P:double-strand break repair via homologous recombination"/>
    <property type="evidence" value="ECO:0000318"/>
    <property type="project" value="GO_Central"/>
</dbReference>
<sequence>MTFSVGVGPPLRFSVNKKAWEAEGVGGESSKLRILVATDCHLGYLEKDELRRSDSFDTFEEILSLAKQHKVDFLLLGGNLFHESKPSRLTMVKTMEILRQRCFDDRPVRFQVVSDQAASLHSRFRRVNFEDPNLKVGLPVFTIHGDHDEPIGVDNVSPIDILSASGLVNYFGKVDLGSSGTGQISLHPVLIKKGATSVALYGLGNVRDARLSRMFQTPDAVRWMQPEDLEDMPLSEWFNIFVLHQNRTKASPDNGINERLLPCFLDLVIWGHEHECLVDPEEVPGMGFHITQPGSSVATSLTSAEAKQKHVLLLEIKGMKYRPAKIPLKTVRPFEYAKVVLEDQADVNLYDEASVLAHLDKVVGNLIEKNNRTTGDGSAPKLPLVRIKVDYSGFSTINPQQFGQKYVGKVANPQDIIVFSRSAKRHQNTRDNTDGSEDLYPNGLDPHMVEAQLAESNLKMQILSPCDLNTALHVFVNKDDGKAFHSCLQKNVEEAKNKLTAGAVDFKIEDEEEMLHELGQCMQAAAAGATETAEESSQNLIAVAASTGAPPLSAFEELKCSSSDQDRDAHGESDELVEAISDDGEIGDRRRLASGKRPAGASWGASPAASSSWRRKTDLQASFRRIPPAAAKEDEEEDGGAKKSGRPDPHVPWRYGAVRKRS</sequence>
<keyword evidence="8" id="KW-0479">Metal-binding</keyword>
<evidence type="ECO:0000256" key="6">
    <source>
        <dbReference type="ARBA" id="ARBA00022454"/>
    </source>
</evidence>
<dbReference type="SMART" id="SM01347">
    <property type="entry name" value="Mre11_DNA_bind"/>
    <property type="match status" value="1"/>
</dbReference>
<dbReference type="GO" id="GO:0006303">
    <property type="term" value="P:double-strand break repair via nonhomologous end joining"/>
    <property type="evidence" value="ECO:0000318"/>
    <property type="project" value="GO_Central"/>
</dbReference>
<keyword evidence="16" id="KW-0469">Meiosis</keyword>
<evidence type="ECO:0000313" key="20">
    <source>
        <dbReference type="EMBL" id="PNT66675.1"/>
    </source>
</evidence>
<proteinExistence type="inferred from homology"/>
<evidence type="ECO:0000256" key="4">
    <source>
        <dbReference type="ARBA" id="ARBA00009028"/>
    </source>
</evidence>
<evidence type="ECO:0000256" key="15">
    <source>
        <dbReference type="ARBA" id="ARBA00023242"/>
    </source>
</evidence>
<gene>
    <name evidence="21" type="primary">LOC100831252</name>
    <name evidence="20" type="ORF">BRADI_3g15550v3</name>
</gene>
<dbReference type="InterPro" id="IPR038487">
    <property type="entry name" value="Mre11_capping_dom"/>
</dbReference>
<evidence type="ECO:0000313" key="22">
    <source>
        <dbReference type="Proteomes" id="UP000008810"/>
    </source>
</evidence>
<evidence type="ECO:0000256" key="2">
    <source>
        <dbReference type="ARBA" id="ARBA00004123"/>
    </source>
</evidence>
<dbReference type="Gene3D" id="3.60.21.10">
    <property type="match status" value="1"/>
</dbReference>
<evidence type="ECO:0000256" key="11">
    <source>
        <dbReference type="ARBA" id="ARBA00022801"/>
    </source>
</evidence>
<dbReference type="GO" id="GO:0035861">
    <property type="term" value="C:site of double-strand break"/>
    <property type="evidence" value="ECO:0000318"/>
    <property type="project" value="GO_Central"/>
</dbReference>
<dbReference type="Gene3D" id="3.30.110.110">
    <property type="entry name" value="Mre11, capping domain"/>
    <property type="match status" value="1"/>
</dbReference>
<evidence type="ECO:0000256" key="12">
    <source>
        <dbReference type="ARBA" id="ARBA00022839"/>
    </source>
</evidence>
<dbReference type="InterPro" id="IPR007281">
    <property type="entry name" value="Mre11_DNA-bd"/>
</dbReference>
<dbReference type="STRING" id="15368.A0A2K2CXB6"/>
<accession>A0A2K2CXB6</accession>
<evidence type="ECO:0000256" key="13">
    <source>
        <dbReference type="ARBA" id="ARBA00023204"/>
    </source>
</evidence>
<dbReference type="Proteomes" id="UP000008810">
    <property type="component" value="Chromosome 3"/>
</dbReference>
<organism evidence="20">
    <name type="scientific">Brachypodium distachyon</name>
    <name type="common">Purple false brome</name>
    <name type="synonym">Trachynia distachya</name>
    <dbReference type="NCBI Taxonomy" id="15368"/>
    <lineage>
        <taxon>Eukaryota</taxon>
        <taxon>Viridiplantae</taxon>
        <taxon>Streptophyta</taxon>
        <taxon>Embryophyta</taxon>
        <taxon>Tracheophyta</taxon>
        <taxon>Spermatophyta</taxon>
        <taxon>Magnoliopsida</taxon>
        <taxon>Liliopsida</taxon>
        <taxon>Poales</taxon>
        <taxon>Poaceae</taxon>
        <taxon>BOP clade</taxon>
        <taxon>Pooideae</taxon>
        <taxon>Stipodae</taxon>
        <taxon>Brachypodieae</taxon>
        <taxon>Brachypodium</taxon>
    </lineage>
</organism>
<reference evidence="20" key="2">
    <citation type="submission" date="2017-06" db="EMBL/GenBank/DDBJ databases">
        <title>WGS assembly of Brachypodium distachyon.</title>
        <authorList>
            <consortium name="The International Brachypodium Initiative"/>
            <person name="Lucas S."/>
            <person name="Harmon-Smith M."/>
            <person name="Lail K."/>
            <person name="Tice H."/>
            <person name="Grimwood J."/>
            <person name="Bruce D."/>
            <person name="Barry K."/>
            <person name="Shu S."/>
            <person name="Lindquist E."/>
            <person name="Wang M."/>
            <person name="Pitluck S."/>
            <person name="Vogel J.P."/>
            <person name="Garvin D.F."/>
            <person name="Mockler T.C."/>
            <person name="Schmutz J."/>
            <person name="Rokhsar D."/>
            <person name="Bevan M.W."/>
        </authorList>
    </citation>
    <scope>NUCLEOTIDE SEQUENCE</scope>
    <source>
        <strain evidence="20">Bd21</strain>
    </source>
</reference>
<dbReference type="FunFam" id="3.30.110.110:FF:000002">
    <property type="entry name" value="Double-strand break repair protein"/>
    <property type="match status" value="1"/>
</dbReference>
<keyword evidence="6" id="KW-0158">Chromosome</keyword>
<keyword evidence="13" id="KW-0234">DNA repair</keyword>
<dbReference type="InterPro" id="IPR029052">
    <property type="entry name" value="Metallo-depent_PP-like"/>
</dbReference>
<dbReference type="GO" id="GO:0030870">
    <property type="term" value="C:Mre11 complex"/>
    <property type="evidence" value="ECO:0000318"/>
    <property type="project" value="GO_Central"/>
</dbReference>
<dbReference type="GO" id="GO:0030145">
    <property type="term" value="F:manganese ion binding"/>
    <property type="evidence" value="ECO:0007669"/>
    <property type="project" value="InterPro"/>
</dbReference>
<dbReference type="GO" id="GO:0000723">
    <property type="term" value="P:telomere maintenance"/>
    <property type="evidence" value="ECO:0000318"/>
    <property type="project" value="GO_Central"/>
</dbReference>
<dbReference type="GO" id="GO:0042138">
    <property type="term" value="P:meiotic DNA double-strand break formation"/>
    <property type="evidence" value="ECO:0000318"/>
    <property type="project" value="GO_Central"/>
</dbReference>
<evidence type="ECO:0000256" key="5">
    <source>
        <dbReference type="ARBA" id="ARBA00017089"/>
    </source>
</evidence>
<dbReference type="FunFam" id="3.60.21.10:FF:000019">
    <property type="entry name" value="Double-strand break repair protein"/>
    <property type="match status" value="1"/>
</dbReference>
<reference evidence="21" key="3">
    <citation type="submission" date="2018-08" db="UniProtKB">
        <authorList>
            <consortium name="EnsemblPlants"/>
        </authorList>
    </citation>
    <scope>IDENTIFICATION</scope>
    <source>
        <strain evidence="21">cv. Bd21</strain>
    </source>
</reference>
<dbReference type="Pfam" id="PF04152">
    <property type="entry name" value="Mre11_DNA_bind"/>
    <property type="match status" value="1"/>
</dbReference>
<dbReference type="GO" id="GO:0004527">
    <property type="term" value="F:exonuclease activity"/>
    <property type="evidence" value="ECO:0007669"/>
    <property type="project" value="UniProtKB-KW"/>
</dbReference>
<comment type="cofactor">
    <cofactor evidence="1">
        <name>Mn(2+)</name>
        <dbReference type="ChEBI" id="CHEBI:29035"/>
    </cofactor>
</comment>
<keyword evidence="7" id="KW-0540">Nuclease</keyword>
<evidence type="ECO:0000313" key="21">
    <source>
        <dbReference type="EnsemblPlants" id="PNT66675"/>
    </source>
</evidence>
<comment type="similarity">
    <text evidence="4">Belongs to the MRE11/RAD32 family.</text>
</comment>
<dbReference type="GO" id="GO:0007095">
    <property type="term" value="P:mitotic G2 DNA damage checkpoint signaling"/>
    <property type="evidence" value="ECO:0000318"/>
    <property type="project" value="GO_Central"/>
</dbReference>